<reference evidence="8" key="1">
    <citation type="journal article" date="2014" name="Int. J. Syst. Evol. Microbiol.">
        <title>Complete genome sequence of Corynebacterium casei LMG S-19264T (=DSM 44701T), isolated from a smear-ripened cheese.</title>
        <authorList>
            <consortium name="US DOE Joint Genome Institute (JGI-PGF)"/>
            <person name="Walter F."/>
            <person name="Albersmeier A."/>
            <person name="Kalinowski J."/>
            <person name="Ruckert C."/>
        </authorList>
    </citation>
    <scope>NUCLEOTIDE SEQUENCE</scope>
    <source>
        <strain evidence="8">KCTC 32437</strain>
    </source>
</reference>
<keyword evidence="3" id="KW-0479">Metal-binding</keyword>
<dbReference type="RefSeq" id="WP_189427419.1">
    <property type="nucleotide sequence ID" value="NZ_BMZE01000006.1"/>
</dbReference>
<dbReference type="PANTHER" id="PTHR21666">
    <property type="entry name" value="PEPTIDASE-RELATED"/>
    <property type="match status" value="1"/>
</dbReference>
<proteinExistence type="predicted"/>
<keyword evidence="2" id="KW-0645">Protease</keyword>
<sequence length="645" mass="68697">MGERGALRLGQRPSHRYMHLQGFVDEPALTVLSAEGAEPGGREVSMGWLAGTVLTGLTSVLLMGAALYVSFAGVDSFSTAYKALDLAPSETMSAAVAEGKTDRMRPILTTKSTRDEIEASVMEAAGGSNVIRNATFVRVNATLATSETVLTDDVAAYRPQDYIDAVEDEIASTSLVSLDVIGEPVDAEVAVTTSILPLEFVPGRYIDDAAAASFAAIGISEGAQDYAMAYAAMPGASYNVASQSMGVAENVTVVPKNTVVGDGLRVTERIVKLEETAYLADALLKHGFTTAAAELVMATVRNVVPVTTLAARSRLRILLGPSRSGPGLIPYRLSIYSHDDATNSDAHVATVALTDAGQYVLGLAPSEMAFAEDSTERISVANLPTIYKAIWETGRRNELDDTTISRVIALVAYDVDLTRKVQPGDSIELLQAAAADALPAQLLYVSLTLGGSERSFYRFRTDDGAVAYFDESGESGKRFLLRRPLDGGGRLTSAMGSRVDPFNGGNANHEGTDFAAPRGTPIFAAADGTVEMAQWYSGYGRYVRLSHANGYQTAYAHMNQIADGLAPGDTVRQGQVIGYVGSTGRSTGNHLHFELEINGRIADPLEVKLPRARTLPPQYERDLQQTIEQVRSIMETADGESDATA</sequence>
<evidence type="ECO:0000259" key="7">
    <source>
        <dbReference type="Pfam" id="PF01551"/>
    </source>
</evidence>
<comment type="caution">
    <text evidence="8">The sequence shown here is derived from an EMBL/GenBank/DDBJ whole genome shotgun (WGS) entry which is preliminary data.</text>
</comment>
<dbReference type="Pfam" id="PF01551">
    <property type="entry name" value="Peptidase_M23"/>
    <property type="match status" value="1"/>
</dbReference>
<feature type="domain" description="M23ase beta-sheet core" evidence="7">
    <location>
        <begin position="508"/>
        <end position="604"/>
    </location>
</feature>
<reference evidence="8" key="2">
    <citation type="submission" date="2020-09" db="EMBL/GenBank/DDBJ databases">
        <authorList>
            <person name="Sun Q."/>
            <person name="Kim S."/>
        </authorList>
    </citation>
    <scope>NUCLEOTIDE SEQUENCE</scope>
    <source>
        <strain evidence="8">KCTC 32437</strain>
    </source>
</reference>
<evidence type="ECO:0000256" key="4">
    <source>
        <dbReference type="ARBA" id="ARBA00022801"/>
    </source>
</evidence>
<dbReference type="GO" id="GO:0006508">
    <property type="term" value="P:proteolysis"/>
    <property type="evidence" value="ECO:0007669"/>
    <property type="project" value="UniProtKB-KW"/>
</dbReference>
<comment type="cofactor">
    <cofactor evidence="1">
        <name>Zn(2+)</name>
        <dbReference type="ChEBI" id="CHEBI:29105"/>
    </cofactor>
</comment>
<dbReference type="PANTHER" id="PTHR21666:SF288">
    <property type="entry name" value="CELL DIVISION PROTEIN YTFB"/>
    <property type="match status" value="1"/>
</dbReference>
<evidence type="ECO:0000256" key="6">
    <source>
        <dbReference type="ARBA" id="ARBA00023049"/>
    </source>
</evidence>
<dbReference type="Proteomes" id="UP000646579">
    <property type="component" value="Unassembled WGS sequence"/>
</dbReference>
<dbReference type="InterPro" id="IPR016047">
    <property type="entry name" value="M23ase_b-sheet_dom"/>
</dbReference>
<keyword evidence="4" id="KW-0378">Hydrolase</keyword>
<dbReference type="InterPro" id="IPR050570">
    <property type="entry name" value="Cell_wall_metabolism_enzyme"/>
</dbReference>
<name>A0A918SGY9_9HYPH</name>
<dbReference type="GO" id="GO:0046872">
    <property type="term" value="F:metal ion binding"/>
    <property type="evidence" value="ECO:0007669"/>
    <property type="project" value="UniProtKB-KW"/>
</dbReference>
<keyword evidence="9" id="KW-1185">Reference proteome</keyword>
<evidence type="ECO:0000256" key="3">
    <source>
        <dbReference type="ARBA" id="ARBA00022723"/>
    </source>
</evidence>
<keyword evidence="6" id="KW-0482">Metalloprotease</keyword>
<dbReference type="CDD" id="cd12797">
    <property type="entry name" value="M23_peptidase"/>
    <property type="match status" value="1"/>
</dbReference>
<protein>
    <submittedName>
        <fullName evidence="8">Membrane protein</fullName>
    </submittedName>
</protein>
<evidence type="ECO:0000313" key="9">
    <source>
        <dbReference type="Proteomes" id="UP000646579"/>
    </source>
</evidence>
<accession>A0A918SGY9</accession>
<evidence type="ECO:0000256" key="5">
    <source>
        <dbReference type="ARBA" id="ARBA00022833"/>
    </source>
</evidence>
<evidence type="ECO:0000313" key="8">
    <source>
        <dbReference type="EMBL" id="GHA38908.1"/>
    </source>
</evidence>
<organism evidence="8 9">
    <name type="scientific">Devosia pacifica</name>
    <dbReference type="NCBI Taxonomy" id="1335967"/>
    <lineage>
        <taxon>Bacteria</taxon>
        <taxon>Pseudomonadati</taxon>
        <taxon>Pseudomonadota</taxon>
        <taxon>Alphaproteobacteria</taxon>
        <taxon>Hyphomicrobiales</taxon>
        <taxon>Devosiaceae</taxon>
        <taxon>Devosia</taxon>
    </lineage>
</organism>
<dbReference type="AlphaFoldDB" id="A0A918SGY9"/>
<dbReference type="Gene3D" id="3.10.450.350">
    <property type="match status" value="1"/>
</dbReference>
<dbReference type="EMBL" id="BMZE01000006">
    <property type="protein sequence ID" value="GHA38908.1"/>
    <property type="molecule type" value="Genomic_DNA"/>
</dbReference>
<evidence type="ECO:0000256" key="1">
    <source>
        <dbReference type="ARBA" id="ARBA00001947"/>
    </source>
</evidence>
<dbReference type="Gene3D" id="2.70.70.10">
    <property type="entry name" value="Glucose Permease (Domain IIA)"/>
    <property type="match status" value="1"/>
</dbReference>
<dbReference type="SUPFAM" id="SSF51261">
    <property type="entry name" value="Duplicated hybrid motif"/>
    <property type="match status" value="1"/>
</dbReference>
<keyword evidence="5" id="KW-0862">Zinc</keyword>
<dbReference type="GO" id="GO:0004222">
    <property type="term" value="F:metalloendopeptidase activity"/>
    <property type="evidence" value="ECO:0007669"/>
    <property type="project" value="TreeGrafter"/>
</dbReference>
<evidence type="ECO:0000256" key="2">
    <source>
        <dbReference type="ARBA" id="ARBA00022670"/>
    </source>
</evidence>
<gene>
    <name evidence="8" type="ORF">GCM10007989_38320</name>
</gene>
<dbReference type="InterPro" id="IPR011055">
    <property type="entry name" value="Dup_hybrid_motif"/>
</dbReference>